<organism evidence="1 2">
    <name type="scientific">Hygrophoropsis aurantiaca</name>
    <dbReference type="NCBI Taxonomy" id="72124"/>
    <lineage>
        <taxon>Eukaryota</taxon>
        <taxon>Fungi</taxon>
        <taxon>Dikarya</taxon>
        <taxon>Basidiomycota</taxon>
        <taxon>Agaricomycotina</taxon>
        <taxon>Agaricomycetes</taxon>
        <taxon>Agaricomycetidae</taxon>
        <taxon>Boletales</taxon>
        <taxon>Coniophorineae</taxon>
        <taxon>Hygrophoropsidaceae</taxon>
        <taxon>Hygrophoropsis</taxon>
    </lineage>
</organism>
<reference evidence="1" key="1">
    <citation type="journal article" date="2021" name="New Phytol.">
        <title>Evolutionary innovations through gain and loss of genes in the ectomycorrhizal Boletales.</title>
        <authorList>
            <person name="Wu G."/>
            <person name="Miyauchi S."/>
            <person name="Morin E."/>
            <person name="Kuo A."/>
            <person name="Drula E."/>
            <person name="Varga T."/>
            <person name="Kohler A."/>
            <person name="Feng B."/>
            <person name="Cao Y."/>
            <person name="Lipzen A."/>
            <person name="Daum C."/>
            <person name="Hundley H."/>
            <person name="Pangilinan J."/>
            <person name="Johnson J."/>
            <person name="Barry K."/>
            <person name="LaButti K."/>
            <person name="Ng V."/>
            <person name="Ahrendt S."/>
            <person name="Min B."/>
            <person name="Choi I.G."/>
            <person name="Park H."/>
            <person name="Plett J.M."/>
            <person name="Magnuson J."/>
            <person name="Spatafora J.W."/>
            <person name="Nagy L.G."/>
            <person name="Henrissat B."/>
            <person name="Grigoriev I.V."/>
            <person name="Yang Z.L."/>
            <person name="Xu J."/>
            <person name="Martin F.M."/>
        </authorList>
    </citation>
    <scope>NUCLEOTIDE SEQUENCE</scope>
    <source>
        <strain evidence="1">ATCC 28755</strain>
    </source>
</reference>
<protein>
    <submittedName>
        <fullName evidence="1">GHMP kinase</fullName>
    </submittedName>
</protein>
<evidence type="ECO:0000313" key="1">
    <source>
        <dbReference type="EMBL" id="KAH7910103.1"/>
    </source>
</evidence>
<keyword evidence="1" id="KW-0418">Kinase</keyword>
<accession>A0ACB8AAK3</accession>
<evidence type="ECO:0000313" key="2">
    <source>
        <dbReference type="Proteomes" id="UP000790377"/>
    </source>
</evidence>
<dbReference type="Proteomes" id="UP000790377">
    <property type="component" value="Unassembled WGS sequence"/>
</dbReference>
<keyword evidence="1" id="KW-0808">Transferase</keyword>
<dbReference type="EMBL" id="MU267727">
    <property type="protein sequence ID" value="KAH7910103.1"/>
    <property type="molecule type" value="Genomic_DNA"/>
</dbReference>
<name>A0ACB8AAK3_9AGAM</name>
<keyword evidence="2" id="KW-1185">Reference proteome</keyword>
<comment type="caution">
    <text evidence="1">The sequence shown here is derived from an EMBL/GenBank/DDBJ whole genome shotgun (WGS) entry which is preliminary data.</text>
</comment>
<sequence>MSLYQATASAPVNIACIKYWGKRDTKLILPTNSSLSVTLDQDHLRSTTTSRADPSFTKDRLWLNGKEDEIKDGGRLATCIAEMKRMRKELEDKSPNEPKLSSYNVHICSHNNFPTAAGLASSASGFAALVKSLATLYALPASPSELSLIARQGSGSACRSLMGGFVAWEQGTSPNGSDSLAIQVAPREHWEDIHALICVVSDDKKGTSSTSGMQRTVETSPLIQHRIRNVVPQRMRDISEAIQKKDFDTFARITMQDSNQFHAVCLDTDPPIFYMNDVSRTIIALVVEYNRVSVEAGGKLKAAYTFDAGPNAVIYAPKENIREIVEMIVNYFPQADPFKDPFGLFGTTGVQGGVVSGFNTAVAKQFAVGSVKGLIHTRVGDGPRVLGAEEGLLGPNGLPKTLL</sequence>
<gene>
    <name evidence="1" type="ORF">BJ138DRAFT_1088350</name>
</gene>
<proteinExistence type="predicted"/>